<dbReference type="EMBL" id="MOAM01000027">
    <property type="protein sequence ID" value="ROL67402.1"/>
    <property type="molecule type" value="Genomic_DNA"/>
</dbReference>
<evidence type="ECO:0000313" key="1">
    <source>
        <dbReference type="EMBL" id="ROL67402.1"/>
    </source>
</evidence>
<comment type="caution">
    <text evidence="1">The sequence shown here is derived from an EMBL/GenBank/DDBJ whole genome shotgun (WGS) entry which is preliminary data.</text>
</comment>
<accession>A0A423D782</accession>
<sequence length="308" mass="35250">MVCEIITFSQESLLTHLQSSGMTKEQSLAFIKNVTFHRKARDLFDAPLIKTSTGFAVLYDILKGSVISRAVASNILSRKGEFKPKGEGLENEVKELFISHGIEAVGYKRKYPEPEGEYQYDVLALWDGKLFVLECKNRWLCEGRPVAIYNFLKQTREDARQVTRLVGGLELHPEMVHAAFGREVKYDEIIPCVVAGLPYAMPDQLDGVFFTDKSILTRFFSDRYFGVEYTDRPKEDQHVIYDQWETNKPLVSDFIRTLRNPIQVALTNGTLDSRSVEFPVGRSIHLKSSYIYTKQLDLDAYQDLINSL</sequence>
<evidence type="ECO:0000313" key="2">
    <source>
        <dbReference type="Proteomes" id="UP000285286"/>
    </source>
</evidence>
<keyword evidence="2" id="KW-1185">Reference proteome</keyword>
<evidence type="ECO:0008006" key="3">
    <source>
        <dbReference type="Google" id="ProtNLM"/>
    </source>
</evidence>
<reference evidence="1 2" key="1">
    <citation type="submission" date="2016-10" db="EMBL/GenBank/DDBJ databases">
        <title>Comparative genome analysis of multiple Pseudomonas spp. focuses on biocontrol and plant growth promoting traits.</title>
        <authorList>
            <person name="Tao X.-Y."/>
            <person name="Taylor C.G."/>
        </authorList>
    </citation>
    <scope>NUCLEOTIDE SEQUENCE [LARGE SCALE GENOMIC DNA]</scope>
    <source>
        <strain evidence="1 2">15D11</strain>
    </source>
</reference>
<proteinExistence type="predicted"/>
<organism evidence="1 2">
    <name type="scientific">Pseudomonas vranovensis</name>
    <dbReference type="NCBI Taxonomy" id="321661"/>
    <lineage>
        <taxon>Bacteria</taxon>
        <taxon>Pseudomonadati</taxon>
        <taxon>Pseudomonadota</taxon>
        <taxon>Gammaproteobacteria</taxon>
        <taxon>Pseudomonadales</taxon>
        <taxon>Pseudomonadaceae</taxon>
        <taxon>Pseudomonas</taxon>
    </lineage>
</organism>
<dbReference type="Proteomes" id="UP000285286">
    <property type="component" value="Unassembled WGS sequence"/>
</dbReference>
<name>A0A423D782_9PSED</name>
<protein>
    <recommendedName>
        <fullName evidence="3">NERD domain-containing protein</fullName>
    </recommendedName>
</protein>
<gene>
    <name evidence="1" type="ORF">BHU25_17960</name>
</gene>
<dbReference type="AlphaFoldDB" id="A0A423D782"/>